<organism evidence="1 2">
    <name type="scientific">Ixodes scapularis</name>
    <name type="common">Black-legged tick</name>
    <name type="synonym">Deer tick</name>
    <dbReference type="NCBI Taxonomy" id="6945"/>
    <lineage>
        <taxon>Eukaryota</taxon>
        <taxon>Metazoa</taxon>
        <taxon>Ecdysozoa</taxon>
        <taxon>Arthropoda</taxon>
        <taxon>Chelicerata</taxon>
        <taxon>Arachnida</taxon>
        <taxon>Acari</taxon>
        <taxon>Parasitiformes</taxon>
        <taxon>Ixodida</taxon>
        <taxon>Ixodoidea</taxon>
        <taxon>Ixodidae</taxon>
        <taxon>Ixodinae</taxon>
        <taxon>Ixodes</taxon>
    </lineage>
</organism>
<dbReference type="VEuPathDB" id="VectorBase:ISCP_031859"/>
<accession>A0A1S4KMY1</accession>
<dbReference type="AlphaFoldDB" id="A0A1S4KMY1"/>
<sequence>VRMFYLVIFLPVLLYDRVRDEEDKVWQLYLCLKDIVTMLASPKLHVTQIAYLRVLIDDYLSRRVHLFPDIPLKPKHHYLRHYPDLCYEYGPLSHLSTLRFESKHSYFKRIIRSTRNFKNITYSMATKHEMLQSYCRASQLYADEL</sequence>
<reference evidence="2" key="1">
    <citation type="submission" date="2008-03" db="EMBL/GenBank/DDBJ databases">
        <title>Annotation of Ixodes scapularis.</title>
        <authorList>
            <consortium name="Ixodes scapularis Genome Project Consortium"/>
            <person name="Caler E."/>
            <person name="Hannick L.I."/>
            <person name="Bidwell S."/>
            <person name="Joardar V."/>
            <person name="Thiagarajan M."/>
            <person name="Amedeo P."/>
            <person name="Galinsky K.J."/>
            <person name="Schobel S."/>
            <person name="Inman J."/>
            <person name="Hostetler J."/>
            <person name="Miller J."/>
            <person name="Hammond M."/>
            <person name="Megy K."/>
            <person name="Lawson D."/>
            <person name="Kodira C."/>
            <person name="Sutton G."/>
            <person name="Meyer J."/>
            <person name="Hill C.A."/>
            <person name="Birren B."/>
            <person name="Nene V."/>
            <person name="Collins F."/>
            <person name="Alarcon-Chaidez F."/>
            <person name="Wikel S."/>
            <person name="Strausberg R."/>
        </authorList>
    </citation>
    <scope>NUCLEOTIDE SEQUENCE [LARGE SCALE GENOMIC DNA]</scope>
    <source>
        <strain evidence="2">Wikel</strain>
    </source>
</reference>
<keyword evidence="2" id="KW-1185">Reference proteome</keyword>
<dbReference type="PANTHER" id="PTHR31912:SF35">
    <property type="entry name" value="C2H2-TYPE DOMAIN-CONTAINING PROTEIN"/>
    <property type="match status" value="1"/>
</dbReference>
<dbReference type="VEuPathDB" id="VectorBase:ISCW001357"/>
<name>A0A1S4KMY1_IXOSC</name>
<protein>
    <submittedName>
        <fullName evidence="1">Uncharacterized protein</fullName>
    </submittedName>
</protein>
<dbReference type="VEuPathDB" id="VectorBase:ISCI001357"/>
<dbReference type="EMBL" id="ABJB010896925">
    <property type="status" value="NOT_ANNOTATED_CDS"/>
    <property type="molecule type" value="Genomic_DNA"/>
</dbReference>
<dbReference type="PANTHER" id="PTHR31912">
    <property type="entry name" value="IP13529P"/>
    <property type="match status" value="1"/>
</dbReference>
<dbReference type="Proteomes" id="UP000001555">
    <property type="component" value="Unassembled WGS sequence"/>
</dbReference>
<reference evidence="1" key="2">
    <citation type="submission" date="2020-05" db="UniProtKB">
        <authorList>
            <consortium name="EnsemblMetazoa"/>
        </authorList>
    </citation>
    <scope>IDENTIFICATION</scope>
    <source>
        <strain evidence="1">wikel</strain>
    </source>
</reference>
<dbReference type="InParanoid" id="A0A1S4KMY1"/>
<evidence type="ECO:0000313" key="1">
    <source>
        <dbReference type="EnsemblMetazoa" id="ISCW001357-PA"/>
    </source>
</evidence>
<proteinExistence type="predicted"/>
<dbReference type="OrthoDB" id="6506336at2759"/>
<dbReference type="EnsemblMetazoa" id="ISCW001357-RA">
    <property type="protein sequence ID" value="ISCW001357-PA"/>
    <property type="gene ID" value="ISCW001357"/>
</dbReference>
<evidence type="ECO:0000313" key="2">
    <source>
        <dbReference type="Proteomes" id="UP000001555"/>
    </source>
</evidence>